<evidence type="ECO:0000256" key="1">
    <source>
        <dbReference type="SAM" id="MobiDB-lite"/>
    </source>
</evidence>
<dbReference type="AlphaFoldDB" id="A0A6G0X3B4"/>
<gene>
    <name evidence="2" type="ORF">FWK35_00022284</name>
</gene>
<accession>A0A6G0X3B4</accession>
<dbReference type="GO" id="GO:0008270">
    <property type="term" value="F:zinc ion binding"/>
    <property type="evidence" value="ECO:0007669"/>
    <property type="project" value="InterPro"/>
</dbReference>
<sequence length="93" mass="10565">MLRATSKAGWSSDNSTRGHADASGCVVWGERSSSRVVLEYGDPLRWLARKYRINIAENIAEKKHQNDTGGDRYSKEAERIICYRCDEKGHYAD</sequence>
<feature type="non-terminal residue" evidence="2">
    <location>
        <position position="93"/>
    </location>
</feature>
<proteinExistence type="predicted"/>
<feature type="region of interest" description="Disordered" evidence="1">
    <location>
        <begin position="1"/>
        <end position="22"/>
    </location>
</feature>
<dbReference type="InterPro" id="IPR036875">
    <property type="entry name" value="Znf_CCHC_sf"/>
</dbReference>
<reference evidence="2 3" key="1">
    <citation type="submission" date="2019-08" db="EMBL/GenBank/DDBJ databases">
        <title>Whole genome of Aphis craccivora.</title>
        <authorList>
            <person name="Voronova N.V."/>
            <person name="Shulinski R.S."/>
            <person name="Bandarenka Y.V."/>
            <person name="Zhorov D.G."/>
            <person name="Warner D."/>
        </authorList>
    </citation>
    <scope>NUCLEOTIDE SEQUENCE [LARGE SCALE GENOMIC DNA]</scope>
    <source>
        <strain evidence="2">180601</strain>
        <tissue evidence="2">Whole Body</tissue>
    </source>
</reference>
<evidence type="ECO:0000313" key="3">
    <source>
        <dbReference type="Proteomes" id="UP000478052"/>
    </source>
</evidence>
<comment type="caution">
    <text evidence="2">The sequence shown here is derived from an EMBL/GenBank/DDBJ whole genome shotgun (WGS) entry which is preliminary data.</text>
</comment>
<evidence type="ECO:0000313" key="2">
    <source>
        <dbReference type="EMBL" id="KAF0734280.1"/>
    </source>
</evidence>
<dbReference type="GO" id="GO:0003676">
    <property type="term" value="F:nucleic acid binding"/>
    <property type="evidence" value="ECO:0007669"/>
    <property type="project" value="InterPro"/>
</dbReference>
<keyword evidence="3" id="KW-1185">Reference proteome</keyword>
<dbReference type="Proteomes" id="UP000478052">
    <property type="component" value="Unassembled WGS sequence"/>
</dbReference>
<feature type="compositionally biased region" description="Polar residues" evidence="1">
    <location>
        <begin position="8"/>
        <end position="17"/>
    </location>
</feature>
<name>A0A6G0X3B4_APHCR</name>
<dbReference type="SUPFAM" id="SSF57756">
    <property type="entry name" value="Retrovirus zinc finger-like domains"/>
    <property type="match status" value="1"/>
</dbReference>
<dbReference type="EMBL" id="VUJU01008201">
    <property type="protein sequence ID" value="KAF0734280.1"/>
    <property type="molecule type" value="Genomic_DNA"/>
</dbReference>
<organism evidence="2 3">
    <name type="scientific">Aphis craccivora</name>
    <name type="common">Cowpea aphid</name>
    <dbReference type="NCBI Taxonomy" id="307492"/>
    <lineage>
        <taxon>Eukaryota</taxon>
        <taxon>Metazoa</taxon>
        <taxon>Ecdysozoa</taxon>
        <taxon>Arthropoda</taxon>
        <taxon>Hexapoda</taxon>
        <taxon>Insecta</taxon>
        <taxon>Pterygota</taxon>
        <taxon>Neoptera</taxon>
        <taxon>Paraneoptera</taxon>
        <taxon>Hemiptera</taxon>
        <taxon>Sternorrhyncha</taxon>
        <taxon>Aphidomorpha</taxon>
        <taxon>Aphidoidea</taxon>
        <taxon>Aphididae</taxon>
        <taxon>Aphidini</taxon>
        <taxon>Aphis</taxon>
        <taxon>Aphis</taxon>
    </lineage>
</organism>
<protein>
    <submittedName>
        <fullName evidence="2">CCHC-type domain-containing protein</fullName>
    </submittedName>
</protein>